<dbReference type="Pfam" id="PF13364">
    <property type="entry name" value="BetaGal_ABD2"/>
    <property type="match status" value="2"/>
</dbReference>
<accession>A0A0C9T5J6</accession>
<dbReference type="PANTHER" id="PTHR23421">
    <property type="entry name" value="BETA-GALACTOSIDASE RELATED"/>
    <property type="match status" value="1"/>
</dbReference>
<dbReference type="InterPro" id="IPR008979">
    <property type="entry name" value="Galactose-bd-like_sf"/>
</dbReference>
<comment type="similarity">
    <text evidence="2 8">Belongs to the glycosyl hydrolase 35 family.</text>
</comment>
<comment type="catalytic activity">
    <reaction evidence="1">
        <text>Hydrolysis of terminal non-reducing beta-D-galactose residues in beta-D-galactosides.</text>
        <dbReference type="EC" id="3.2.1.23"/>
    </reaction>
</comment>
<feature type="domain" description="Glycoside hydrolase 35 catalytic" evidence="10">
    <location>
        <begin position="54"/>
        <end position="233"/>
    </location>
</feature>
<evidence type="ECO:0000313" key="14">
    <source>
        <dbReference type="Proteomes" id="UP000054279"/>
    </source>
</evidence>
<evidence type="ECO:0000259" key="11">
    <source>
        <dbReference type="Pfam" id="PF13363"/>
    </source>
</evidence>
<evidence type="ECO:0000256" key="6">
    <source>
        <dbReference type="ARBA" id="ARBA00023180"/>
    </source>
</evidence>
<dbReference type="GO" id="GO:0005975">
    <property type="term" value="P:carbohydrate metabolic process"/>
    <property type="evidence" value="ECO:0007669"/>
    <property type="project" value="InterPro"/>
</dbReference>
<feature type="domain" description="Beta-galactosidase jelly roll" evidence="12">
    <location>
        <begin position="635"/>
        <end position="748"/>
    </location>
</feature>
<dbReference type="InterPro" id="IPR017853">
    <property type="entry name" value="GH"/>
</dbReference>
<dbReference type="EMBL" id="KN837522">
    <property type="protein sequence ID" value="KIJ24168.1"/>
    <property type="molecule type" value="Genomic_DNA"/>
</dbReference>
<keyword evidence="7" id="KW-0326">Glycosidase</keyword>
<dbReference type="SUPFAM" id="SSF49785">
    <property type="entry name" value="Galactose-binding domain-like"/>
    <property type="match status" value="2"/>
</dbReference>
<dbReference type="Gene3D" id="3.20.20.80">
    <property type="entry name" value="Glycosidases"/>
    <property type="match status" value="1"/>
</dbReference>
<evidence type="ECO:0000256" key="2">
    <source>
        <dbReference type="ARBA" id="ARBA00009809"/>
    </source>
</evidence>
<evidence type="ECO:0000313" key="13">
    <source>
        <dbReference type="EMBL" id="KIJ24168.1"/>
    </source>
</evidence>
<dbReference type="InterPro" id="IPR036833">
    <property type="entry name" value="BetaGal_dom3_sf"/>
</dbReference>
<dbReference type="OrthoDB" id="1657402at2759"/>
<evidence type="ECO:0000259" key="10">
    <source>
        <dbReference type="Pfam" id="PF01301"/>
    </source>
</evidence>
<feature type="domain" description="Beta-galactosidase jelly roll" evidence="12">
    <location>
        <begin position="460"/>
        <end position="580"/>
    </location>
</feature>
<evidence type="ECO:0000256" key="4">
    <source>
        <dbReference type="ARBA" id="ARBA00022729"/>
    </source>
</evidence>
<dbReference type="PRINTS" id="PR00742">
    <property type="entry name" value="GLHYDRLASE35"/>
</dbReference>
<dbReference type="EC" id="3.2.1.23" evidence="3"/>
<evidence type="ECO:0000256" key="3">
    <source>
        <dbReference type="ARBA" id="ARBA00012756"/>
    </source>
</evidence>
<protein>
    <recommendedName>
        <fullName evidence="3">beta-galactosidase</fullName>
        <ecNumber evidence="3">3.2.1.23</ecNumber>
    </recommendedName>
</protein>
<dbReference type="HOGENOM" id="CLU_005732_2_1_1"/>
<evidence type="ECO:0000256" key="5">
    <source>
        <dbReference type="ARBA" id="ARBA00022801"/>
    </source>
</evidence>
<dbReference type="InterPro" id="IPR031330">
    <property type="entry name" value="Gly_Hdrlase_35_cat"/>
</dbReference>
<evidence type="ECO:0000256" key="7">
    <source>
        <dbReference type="ARBA" id="ARBA00023295"/>
    </source>
</evidence>
<dbReference type="InterPro" id="IPR025972">
    <property type="entry name" value="BetaGal_dom3"/>
</dbReference>
<dbReference type="Proteomes" id="UP000054279">
    <property type="component" value="Unassembled WGS sequence"/>
</dbReference>
<evidence type="ECO:0000256" key="9">
    <source>
        <dbReference type="SAM" id="SignalP"/>
    </source>
</evidence>
<keyword evidence="14" id="KW-1185">Reference proteome</keyword>
<dbReference type="Gene3D" id="2.60.390.10">
    <property type="entry name" value="Beta-galactosidase, domain 3"/>
    <property type="match status" value="1"/>
</dbReference>
<keyword evidence="4 9" id="KW-0732">Signal</keyword>
<feature type="chain" id="PRO_5002204070" description="beta-galactosidase" evidence="9">
    <location>
        <begin position="20"/>
        <end position="785"/>
    </location>
</feature>
<keyword evidence="6" id="KW-0325">Glycoprotein</keyword>
<reference evidence="13 14" key="1">
    <citation type="submission" date="2014-06" db="EMBL/GenBank/DDBJ databases">
        <title>Evolutionary Origins and Diversification of the Mycorrhizal Mutualists.</title>
        <authorList>
            <consortium name="DOE Joint Genome Institute"/>
            <consortium name="Mycorrhizal Genomics Consortium"/>
            <person name="Kohler A."/>
            <person name="Kuo A."/>
            <person name="Nagy L.G."/>
            <person name="Floudas D."/>
            <person name="Copeland A."/>
            <person name="Barry K.W."/>
            <person name="Cichocki N."/>
            <person name="Veneault-Fourrey C."/>
            <person name="LaButti K."/>
            <person name="Lindquist E.A."/>
            <person name="Lipzen A."/>
            <person name="Lundell T."/>
            <person name="Morin E."/>
            <person name="Murat C."/>
            <person name="Riley R."/>
            <person name="Ohm R."/>
            <person name="Sun H."/>
            <person name="Tunlid A."/>
            <person name="Henrissat B."/>
            <person name="Grigoriev I.V."/>
            <person name="Hibbett D.S."/>
            <person name="Martin F."/>
        </authorList>
    </citation>
    <scope>NUCLEOTIDE SEQUENCE [LARGE SCALE GENOMIC DNA]</scope>
    <source>
        <strain evidence="13 14">SS14</strain>
    </source>
</reference>
<evidence type="ECO:0000256" key="1">
    <source>
        <dbReference type="ARBA" id="ARBA00001412"/>
    </source>
</evidence>
<feature type="signal peptide" evidence="9">
    <location>
        <begin position="1"/>
        <end position="19"/>
    </location>
</feature>
<dbReference type="AlphaFoldDB" id="A0A0C9T5J6"/>
<dbReference type="Pfam" id="PF01301">
    <property type="entry name" value="Glyco_hydro_35"/>
    <property type="match status" value="1"/>
</dbReference>
<dbReference type="Pfam" id="PF13363">
    <property type="entry name" value="BetaGal_dom3"/>
    <property type="match status" value="1"/>
</dbReference>
<proteinExistence type="inferred from homology"/>
<dbReference type="SUPFAM" id="SSF51445">
    <property type="entry name" value="(Trans)glycosidases"/>
    <property type="match status" value="1"/>
</dbReference>
<name>A0A0C9T5J6_SPHS4</name>
<keyword evidence="5 13" id="KW-0378">Hydrolase</keyword>
<evidence type="ECO:0000259" key="12">
    <source>
        <dbReference type="Pfam" id="PF13364"/>
    </source>
</evidence>
<feature type="domain" description="Beta-galactosidase" evidence="11">
    <location>
        <begin position="348"/>
        <end position="426"/>
    </location>
</feature>
<dbReference type="Gene3D" id="2.60.120.260">
    <property type="entry name" value="Galactose-binding domain-like"/>
    <property type="match status" value="2"/>
</dbReference>
<organism evidence="13 14">
    <name type="scientific">Sphaerobolus stellatus (strain SS14)</name>
    <dbReference type="NCBI Taxonomy" id="990650"/>
    <lineage>
        <taxon>Eukaryota</taxon>
        <taxon>Fungi</taxon>
        <taxon>Dikarya</taxon>
        <taxon>Basidiomycota</taxon>
        <taxon>Agaricomycotina</taxon>
        <taxon>Agaricomycetes</taxon>
        <taxon>Phallomycetidae</taxon>
        <taxon>Geastrales</taxon>
        <taxon>Sphaerobolaceae</taxon>
        <taxon>Sphaerobolus</taxon>
    </lineage>
</organism>
<dbReference type="InterPro" id="IPR001944">
    <property type="entry name" value="Glycoside_Hdrlase_35"/>
</dbReference>
<evidence type="ECO:0000256" key="8">
    <source>
        <dbReference type="RuleBase" id="RU003679"/>
    </source>
</evidence>
<sequence length="785" mass="83880">MDRLRSLIFLLPLLSLAAAQSSTAPAVPAYTPPPGSPGFYHGNSTAAVTFDQHSIFLDNKRLFVFSGEFHPWRLPSGPEAWRDVLEKMKAAGFNSVSVYHHWGVTEPKQGSLNFDNYRSQSDFYQVAKEVGILVMARPGPYINAETSAGGFPGWTTNLASKARTNATEWTNAWTPYLSGSAKAAAPFQYPAGPIIAVQAENEFSVSSPSNPGRSEAMVLVENNLRNNGITKVPITHNDPGTNGRYAQGLGMVDLYMWDGYPNGFLCANPGQWSETDTIVLYALPGQQIEAVLPNIASTSVTSHGSPSVTAKISNKSLIITGSPSGTTFIKAGSTSIIVADKFTARTFWNPKVDKKATPYDVAPDVASVLVSGPYLVRNASISGSVLALRGDLNQTTTLEVLAPASVKTVTWNGAHVVALPTAQGTLKGALTFTLKNPVLPSLKTLTWSCTDSLPEVQPGFDDSAWVVMNKTTTNRPPQYQPTGGKFVLYADEYGFHQGNTLYRGHFQGSSATGVNLAVEGGFNFGYSAWINSHFLFSNNGTNQYSANGGTNLINDTLTFPAGSLTSGDNVLTLILDPTGLEEDGDGQDEHKTPRGIRGYKLLGGGDFDTWKVIGNFGGESGPDKVRGNLNEGGLFVEREGAHLPGFSTKSWASGASCNPLTTGLSAAGIKAFRSSFNLNLPVGSDIPLALNFTRIPTSRHRSVIFINGWQFGRFSSADGPQTLFPLPDGILNSRGNNELLITLWSLDAQGAKFADVELVSTAVVQSSKTPISGGVVTSPTFQQLR</sequence>
<dbReference type="InterPro" id="IPR025300">
    <property type="entry name" value="BetaGal_jelly_roll_dom"/>
</dbReference>
<dbReference type="SUPFAM" id="SSF117100">
    <property type="entry name" value="Beta-galactosidase LacA, domain 3"/>
    <property type="match status" value="1"/>
</dbReference>
<dbReference type="GO" id="GO:0004565">
    <property type="term" value="F:beta-galactosidase activity"/>
    <property type="evidence" value="ECO:0007669"/>
    <property type="project" value="UniProtKB-EC"/>
</dbReference>
<gene>
    <name evidence="13" type="ORF">M422DRAFT_72413</name>
</gene>